<feature type="domain" description="Polymerase beta nucleotidyltransferase" evidence="1">
    <location>
        <begin position="23"/>
        <end position="102"/>
    </location>
</feature>
<dbReference type="SUPFAM" id="SSF81301">
    <property type="entry name" value="Nucleotidyltransferase"/>
    <property type="match status" value="1"/>
</dbReference>
<proteinExistence type="predicted"/>
<dbReference type="PANTHER" id="PTHR43852">
    <property type="entry name" value="NUCLEOTIDYLTRANSFERASE"/>
    <property type="match status" value="1"/>
</dbReference>
<comment type="caution">
    <text evidence="2">The sequence shown here is derived from an EMBL/GenBank/DDBJ whole genome shotgun (WGS) entry which is preliminary data.</text>
</comment>
<keyword evidence="3" id="KW-1185">Reference proteome</keyword>
<dbReference type="InterPro" id="IPR041633">
    <property type="entry name" value="Polbeta"/>
</dbReference>
<name>A0A9W6NVQ3_9PSEU</name>
<sequence length="139" mass="14965">MEADAELVERLRAACAEILPGLPVRVAYLYGSRVTGRPRPDSDVDVGLLLDRPSAGIESHVADALTAASGVGGIEVTVLDGAPLRFLGRVLRGRVVLYSRDEPFRVEWESVTGRMADDVEIWAAPLDRELVARAAEGRG</sequence>
<dbReference type="InterPro" id="IPR052930">
    <property type="entry name" value="TA_antitoxin_MntA"/>
</dbReference>
<dbReference type="Gene3D" id="3.30.460.10">
    <property type="entry name" value="Beta Polymerase, domain 2"/>
    <property type="match status" value="1"/>
</dbReference>
<dbReference type="Proteomes" id="UP001143463">
    <property type="component" value="Unassembled WGS sequence"/>
</dbReference>
<evidence type="ECO:0000313" key="3">
    <source>
        <dbReference type="Proteomes" id="UP001143463"/>
    </source>
</evidence>
<dbReference type="Pfam" id="PF18765">
    <property type="entry name" value="Polbeta"/>
    <property type="match status" value="1"/>
</dbReference>
<dbReference type="RefSeq" id="WP_051737285.1">
    <property type="nucleotide sequence ID" value="NZ_BAAAUZ010000079.1"/>
</dbReference>
<dbReference type="PANTHER" id="PTHR43852:SF3">
    <property type="entry name" value="NUCLEOTIDYLTRANSFERASE"/>
    <property type="match status" value="1"/>
</dbReference>
<reference evidence="2" key="1">
    <citation type="journal article" date="2014" name="Int. J. Syst. Evol. Microbiol.">
        <title>Complete genome sequence of Corynebacterium casei LMG S-19264T (=DSM 44701T), isolated from a smear-ripened cheese.</title>
        <authorList>
            <consortium name="US DOE Joint Genome Institute (JGI-PGF)"/>
            <person name="Walter F."/>
            <person name="Albersmeier A."/>
            <person name="Kalinowski J."/>
            <person name="Ruckert C."/>
        </authorList>
    </citation>
    <scope>NUCLEOTIDE SEQUENCE</scope>
    <source>
        <strain evidence="2">VKM Ac-1069</strain>
    </source>
</reference>
<dbReference type="AlphaFoldDB" id="A0A9W6NVQ3"/>
<evidence type="ECO:0000259" key="1">
    <source>
        <dbReference type="Pfam" id="PF18765"/>
    </source>
</evidence>
<dbReference type="CDD" id="cd05403">
    <property type="entry name" value="NT_KNTase_like"/>
    <property type="match status" value="1"/>
</dbReference>
<protein>
    <recommendedName>
        <fullName evidence="1">Polymerase beta nucleotidyltransferase domain-containing protein</fullName>
    </recommendedName>
</protein>
<dbReference type="InterPro" id="IPR043519">
    <property type="entry name" value="NT_sf"/>
</dbReference>
<reference evidence="2" key="2">
    <citation type="submission" date="2023-01" db="EMBL/GenBank/DDBJ databases">
        <authorList>
            <person name="Sun Q."/>
            <person name="Evtushenko L."/>
        </authorList>
    </citation>
    <scope>NUCLEOTIDE SEQUENCE</scope>
    <source>
        <strain evidence="2">VKM Ac-1069</strain>
    </source>
</reference>
<dbReference type="EMBL" id="BSFQ01000006">
    <property type="protein sequence ID" value="GLL10843.1"/>
    <property type="molecule type" value="Genomic_DNA"/>
</dbReference>
<accession>A0A9W6NVQ3</accession>
<evidence type="ECO:0000313" key="2">
    <source>
        <dbReference type="EMBL" id="GLL10843.1"/>
    </source>
</evidence>
<organism evidence="2 3">
    <name type="scientific">Pseudonocardia halophobica</name>
    <dbReference type="NCBI Taxonomy" id="29401"/>
    <lineage>
        <taxon>Bacteria</taxon>
        <taxon>Bacillati</taxon>
        <taxon>Actinomycetota</taxon>
        <taxon>Actinomycetes</taxon>
        <taxon>Pseudonocardiales</taxon>
        <taxon>Pseudonocardiaceae</taxon>
        <taxon>Pseudonocardia</taxon>
    </lineage>
</organism>
<gene>
    <name evidence="2" type="ORF">GCM10017577_19840</name>
</gene>